<sequence>MKEIPDYREAAEAADETKPDMRLGFVLLKDEVIDWETFFGNMKADWGIELDARPNDDNTLVFDWEDMMVAVSFIPAPIPEAVDNARNNVFWEDGVELVQQHKAHVIVAVMRAGDPMTQSLMYSMVASSLLKLSNTIGIYQIPTVFPSDYFVMVSDSIREDILPVPTWIYFGIYPDGDDFSGYTYGMTYFGMDEIEVIQTKAEPAELYDFLMDVAYYVIDNEVVLADGETLGFSEEQKLAVTRSEGVAVEGESIKIGF</sequence>
<dbReference type="KEGG" id="ovb:NB640_10745"/>
<feature type="domain" description="DUF4261" evidence="1">
    <location>
        <begin position="182"/>
        <end position="255"/>
    </location>
</feature>
<evidence type="ECO:0000313" key="2">
    <source>
        <dbReference type="EMBL" id="WAW09691.1"/>
    </source>
</evidence>
<gene>
    <name evidence="2" type="ORF">NB640_10745</name>
</gene>
<dbReference type="RefSeq" id="WP_269308696.1">
    <property type="nucleotide sequence ID" value="NZ_CP098242.1"/>
</dbReference>
<keyword evidence="3" id="KW-1185">Reference proteome</keyword>
<protein>
    <submittedName>
        <fullName evidence="2">DUF4261 domain-containing protein</fullName>
    </submittedName>
</protein>
<dbReference type="Pfam" id="PF14080">
    <property type="entry name" value="DUF4261"/>
    <property type="match status" value="1"/>
</dbReference>
<evidence type="ECO:0000259" key="1">
    <source>
        <dbReference type="Pfam" id="PF14080"/>
    </source>
</evidence>
<dbReference type="InterPro" id="IPR025357">
    <property type="entry name" value="DUF4261"/>
</dbReference>
<dbReference type="AlphaFoldDB" id="A0A9E9P422"/>
<name>A0A9E9P422_9BURK</name>
<dbReference type="Proteomes" id="UP001156215">
    <property type="component" value="Chromosome"/>
</dbReference>
<proteinExistence type="predicted"/>
<accession>A0A9E9P422</accession>
<dbReference type="EMBL" id="CP098242">
    <property type="protein sequence ID" value="WAW09691.1"/>
    <property type="molecule type" value="Genomic_DNA"/>
</dbReference>
<evidence type="ECO:0000313" key="3">
    <source>
        <dbReference type="Proteomes" id="UP001156215"/>
    </source>
</evidence>
<reference evidence="2" key="1">
    <citation type="journal article" date="2022" name="Front. Microbiol.">
        <title>New perspectives on an old grouping: The genomic and phenotypic variability of Oxalobacter formigenes and the implications for calcium oxalate stone prevention.</title>
        <authorList>
            <person name="Chmiel J.A."/>
            <person name="Carr C."/>
            <person name="Stuivenberg G.A."/>
            <person name="Venema R."/>
            <person name="Chanyi R.M."/>
            <person name="Al K.F."/>
            <person name="Giguere D."/>
            <person name="Say H."/>
            <person name="Akouris P.P."/>
            <person name="Dominguez Romero S.A."/>
            <person name="Kwong A."/>
            <person name="Tai V."/>
            <person name="Koval S.F."/>
            <person name="Razvi H."/>
            <person name="Bjazevic J."/>
            <person name="Burton J.P."/>
        </authorList>
    </citation>
    <scope>NUCLEOTIDE SEQUENCE</scope>
    <source>
        <strain evidence="2">WoOx3</strain>
    </source>
</reference>
<organism evidence="2 3">
    <name type="scientific">Oxalobacter vibrioformis</name>
    <dbReference type="NCBI Taxonomy" id="933080"/>
    <lineage>
        <taxon>Bacteria</taxon>
        <taxon>Pseudomonadati</taxon>
        <taxon>Pseudomonadota</taxon>
        <taxon>Betaproteobacteria</taxon>
        <taxon>Burkholderiales</taxon>
        <taxon>Oxalobacteraceae</taxon>
        <taxon>Oxalobacter</taxon>
    </lineage>
</organism>